<protein>
    <submittedName>
        <fullName evidence="1">Uncharacterized protein</fullName>
    </submittedName>
</protein>
<dbReference type="AlphaFoldDB" id="A0A6C0DCX0"/>
<proteinExistence type="predicted"/>
<dbReference type="EMBL" id="MN739577">
    <property type="protein sequence ID" value="QHT13789.1"/>
    <property type="molecule type" value="Genomic_DNA"/>
</dbReference>
<organism evidence="1">
    <name type="scientific">viral metagenome</name>
    <dbReference type="NCBI Taxonomy" id="1070528"/>
    <lineage>
        <taxon>unclassified sequences</taxon>
        <taxon>metagenomes</taxon>
        <taxon>organismal metagenomes</taxon>
    </lineage>
</organism>
<reference evidence="1" key="1">
    <citation type="journal article" date="2020" name="Nature">
        <title>Giant virus diversity and host interactions through global metagenomics.</title>
        <authorList>
            <person name="Schulz F."/>
            <person name="Roux S."/>
            <person name="Paez-Espino D."/>
            <person name="Jungbluth S."/>
            <person name="Walsh D.A."/>
            <person name="Denef V.J."/>
            <person name="McMahon K.D."/>
            <person name="Konstantinidis K.T."/>
            <person name="Eloe-Fadrosh E.A."/>
            <person name="Kyrpides N.C."/>
            <person name="Woyke T."/>
        </authorList>
    </citation>
    <scope>NUCLEOTIDE SEQUENCE</scope>
    <source>
        <strain evidence="1">GVMAG-M-3300023174-134</strain>
    </source>
</reference>
<evidence type="ECO:0000313" key="1">
    <source>
        <dbReference type="EMBL" id="QHT13789.1"/>
    </source>
</evidence>
<accession>A0A6C0DCX0</accession>
<name>A0A6C0DCX0_9ZZZZ</name>
<sequence>MDIHILPKDIQDYIYSFNVEHRPNMKLVLNELLETYTEIIYKCSNCGEHLCEINELLSSCIYSYKLYFCRDWCQINYMTDAYKQIRNSSKKLNTNM</sequence>